<dbReference type="AlphaFoldDB" id="A0A165EMC0"/>
<dbReference type="Proteomes" id="UP000076842">
    <property type="component" value="Unassembled WGS sequence"/>
</dbReference>
<proteinExistence type="predicted"/>
<reference evidence="2 3" key="1">
    <citation type="journal article" date="2016" name="Mol. Biol. Evol.">
        <title>Comparative Genomics of Early-Diverging Mushroom-Forming Fungi Provides Insights into the Origins of Lignocellulose Decay Capabilities.</title>
        <authorList>
            <person name="Nagy L.G."/>
            <person name="Riley R."/>
            <person name="Tritt A."/>
            <person name="Adam C."/>
            <person name="Daum C."/>
            <person name="Floudas D."/>
            <person name="Sun H."/>
            <person name="Yadav J.S."/>
            <person name="Pangilinan J."/>
            <person name="Larsson K.H."/>
            <person name="Matsuura K."/>
            <person name="Barry K."/>
            <person name="Labutti K."/>
            <person name="Kuo R."/>
            <person name="Ohm R.A."/>
            <person name="Bhattacharya S.S."/>
            <person name="Shirouzu T."/>
            <person name="Yoshinaga Y."/>
            <person name="Martin F.M."/>
            <person name="Grigoriev I.V."/>
            <person name="Hibbett D.S."/>
        </authorList>
    </citation>
    <scope>NUCLEOTIDE SEQUENCE [LARGE SCALE GENOMIC DNA]</scope>
    <source>
        <strain evidence="2 3">HHB12733</strain>
    </source>
</reference>
<dbReference type="EMBL" id="KV424000">
    <property type="protein sequence ID" value="KZT55148.1"/>
    <property type="molecule type" value="Genomic_DNA"/>
</dbReference>
<evidence type="ECO:0000256" key="1">
    <source>
        <dbReference type="SAM" id="MobiDB-lite"/>
    </source>
</evidence>
<protein>
    <submittedName>
        <fullName evidence="2">Uncharacterized protein</fullName>
    </submittedName>
</protein>
<dbReference type="InParanoid" id="A0A165EMC0"/>
<evidence type="ECO:0000313" key="3">
    <source>
        <dbReference type="Proteomes" id="UP000076842"/>
    </source>
</evidence>
<gene>
    <name evidence="2" type="ORF">CALCODRAFT_359779</name>
</gene>
<keyword evidence="3" id="KW-1185">Reference proteome</keyword>
<sequence length="172" mass="18509">MYCVVTSIDLSRAYSKLVVGMKSGRYCLIHVGSAIIRQASPAREDRASGYNRDLSLASWQVEAPMSTGSSTPHPSTGPRGIDLQLAGSDPGASAPGASARLDAPLCTSSWQLAIGRLYPAYNCHQLMNVLDREDAGLGMCCVPCRHRSQRRGLPPRLGFRLPRRGDVPAQVT</sequence>
<feature type="compositionally biased region" description="Low complexity" evidence="1">
    <location>
        <begin position="66"/>
        <end position="98"/>
    </location>
</feature>
<accession>A0A165EMC0</accession>
<name>A0A165EMC0_9BASI</name>
<evidence type="ECO:0000313" key="2">
    <source>
        <dbReference type="EMBL" id="KZT55148.1"/>
    </source>
</evidence>
<feature type="region of interest" description="Disordered" evidence="1">
    <location>
        <begin position="63"/>
        <end position="98"/>
    </location>
</feature>
<organism evidence="2 3">
    <name type="scientific">Calocera cornea HHB12733</name>
    <dbReference type="NCBI Taxonomy" id="1353952"/>
    <lineage>
        <taxon>Eukaryota</taxon>
        <taxon>Fungi</taxon>
        <taxon>Dikarya</taxon>
        <taxon>Basidiomycota</taxon>
        <taxon>Agaricomycotina</taxon>
        <taxon>Dacrymycetes</taxon>
        <taxon>Dacrymycetales</taxon>
        <taxon>Dacrymycetaceae</taxon>
        <taxon>Calocera</taxon>
    </lineage>
</organism>